<protein>
    <submittedName>
        <fullName evidence="1">Uncharacterized protein</fullName>
    </submittedName>
</protein>
<dbReference type="OrthoDB" id="9084300at2"/>
<comment type="caution">
    <text evidence="1">The sequence shown here is derived from an EMBL/GenBank/DDBJ whole genome shotgun (WGS) entry which is preliminary data.</text>
</comment>
<evidence type="ECO:0000313" key="1">
    <source>
        <dbReference type="EMBL" id="TCV86656.1"/>
    </source>
</evidence>
<organism evidence="1 2">
    <name type="scientific">Sulfurirhabdus autotrophica</name>
    <dbReference type="NCBI Taxonomy" id="1706046"/>
    <lineage>
        <taxon>Bacteria</taxon>
        <taxon>Pseudomonadati</taxon>
        <taxon>Pseudomonadota</taxon>
        <taxon>Betaproteobacteria</taxon>
        <taxon>Nitrosomonadales</taxon>
        <taxon>Sulfuricellaceae</taxon>
        <taxon>Sulfurirhabdus</taxon>
    </lineage>
</organism>
<gene>
    <name evidence="1" type="ORF">EDC63_10617</name>
</gene>
<evidence type="ECO:0000313" key="2">
    <source>
        <dbReference type="Proteomes" id="UP000295367"/>
    </source>
</evidence>
<name>A0A4R3Y4G4_9PROT</name>
<sequence length="258" mass="29374">MINPDDKKHDNYVSAPIVQTEHAVAKMIGWESPLLSSSAPSLMEQLMQHKDAAILEFIQAESVRDAAKNTVETDATIKALAEKKSDVLKYKELIDKAKTYFRDIREEISKGENSDIRIDQESTDWTGDEFLTLASVEWWARNKYNISITSPDSLTRNSPEPQKLPLATIEIEMDIKQNQDKQPKLRAQEKAIFDEIIRLGYIPKSLPKNKAGKPGVKFKVRTSLKENDLFTGITVFDRAWERLRKFGDIVDDVQVPSP</sequence>
<dbReference type="EMBL" id="SMCO01000006">
    <property type="protein sequence ID" value="TCV86656.1"/>
    <property type="molecule type" value="Genomic_DNA"/>
</dbReference>
<dbReference type="RefSeq" id="WP_124948082.1">
    <property type="nucleotide sequence ID" value="NZ_BHVT01000076.1"/>
</dbReference>
<proteinExistence type="predicted"/>
<keyword evidence="2" id="KW-1185">Reference proteome</keyword>
<accession>A0A4R3Y4G4</accession>
<dbReference type="Proteomes" id="UP000295367">
    <property type="component" value="Unassembled WGS sequence"/>
</dbReference>
<reference evidence="1 2" key="1">
    <citation type="submission" date="2019-03" db="EMBL/GenBank/DDBJ databases">
        <title>Genomic Encyclopedia of Type Strains, Phase IV (KMG-IV): sequencing the most valuable type-strain genomes for metagenomic binning, comparative biology and taxonomic classification.</title>
        <authorList>
            <person name="Goeker M."/>
        </authorList>
    </citation>
    <scope>NUCLEOTIDE SEQUENCE [LARGE SCALE GENOMIC DNA]</scope>
    <source>
        <strain evidence="1 2">DSM 100309</strain>
    </source>
</reference>
<dbReference type="AlphaFoldDB" id="A0A4R3Y4G4"/>